<accession>A0A6J5LXH7</accession>
<evidence type="ECO:0000256" key="1">
    <source>
        <dbReference type="SAM" id="MobiDB-lite"/>
    </source>
</evidence>
<dbReference type="EMBL" id="LR796340">
    <property type="protein sequence ID" value="CAB4137767.1"/>
    <property type="molecule type" value="Genomic_DNA"/>
</dbReference>
<organism evidence="2">
    <name type="scientific">uncultured Caudovirales phage</name>
    <dbReference type="NCBI Taxonomy" id="2100421"/>
    <lineage>
        <taxon>Viruses</taxon>
        <taxon>Duplodnaviria</taxon>
        <taxon>Heunggongvirae</taxon>
        <taxon>Uroviricota</taxon>
        <taxon>Caudoviricetes</taxon>
        <taxon>Peduoviridae</taxon>
        <taxon>Maltschvirus</taxon>
        <taxon>Maltschvirus maltsch</taxon>
    </lineage>
</organism>
<reference evidence="2" key="1">
    <citation type="submission" date="2020-04" db="EMBL/GenBank/DDBJ databases">
        <authorList>
            <person name="Chiriac C."/>
            <person name="Salcher M."/>
            <person name="Ghai R."/>
            <person name="Kavagutti S V."/>
        </authorList>
    </citation>
    <scope>NUCLEOTIDE SEQUENCE</scope>
</reference>
<feature type="region of interest" description="Disordered" evidence="1">
    <location>
        <begin position="97"/>
        <end position="125"/>
    </location>
</feature>
<feature type="compositionally biased region" description="Pro residues" evidence="1">
    <location>
        <begin position="104"/>
        <end position="124"/>
    </location>
</feature>
<sequence length="221" mass="23248">MTDEAPATPEYDAAAHAEGEALAKELRALVADRFSEWLQRRGQQSALDLSMSALMHPMGVLVAQSYSPGKWPELVEHIGKCIMEEAADVAREIEAAAAGAPATAPAPPAQPEPEPPADTPPPSPALRGLVMQLAWDIPGAITRTQHLASLMGMPVQDTHSIAHAAMRTLAVCLANMVAQWTPPAGREAHLRELIALSEAQLAGHQAQAAAILSTTETQGSA</sequence>
<gene>
    <name evidence="2" type="ORF">UFOVP326_76</name>
</gene>
<protein>
    <submittedName>
        <fullName evidence="2">Uncharacterized protein</fullName>
    </submittedName>
</protein>
<proteinExistence type="predicted"/>
<evidence type="ECO:0000313" key="2">
    <source>
        <dbReference type="EMBL" id="CAB4137767.1"/>
    </source>
</evidence>
<name>A0A6J5LXH7_9CAUD</name>